<dbReference type="PANTHER" id="PTHR10412:SF11">
    <property type="entry name" value="MANNOSYL-OLIGOSACCHARIDE GLUCOSIDASE"/>
    <property type="match status" value="1"/>
</dbReference>
<evidence type="ECO:0000256" key="2">
    <source>
        <dbReference type="ARBA" id="ARBA00022801"/>
    </source>
</evidence>
<keyword evidence="2" id="KW-0378">Hydrolase</keyword>
<evidence type="ECO:0000256" key="1">
    <source>
        <dbReference type="ARBA" id="ARBA00010833"/>
    </source>
</evidence>
<evidence type="ECO:0000313" key="6">
    <source>
        <dbReference type="Proteomes" id="UP000316252"/>
    </source>
</evidence>
<dbReference type="OrthoDB" id="9798687at2"/>
<feature type="domain" description="Mannosylglycerate hydrolase MGH1-like glycoside hydrolase" evidence="4">
    <location>
        <begin position="258"/>
        <end position="562"/>
    </location>
</feature>
<evidence type="ECO:0000313" key="5">
    <source>
        <dbReference type="EMBL" id="TPW75050.1"/>
    </source>
</evidence>
<dbReference type="GO" id="GO:0006487">
    <property type="term" value="P:protein N-linked glycosylation"/>
    <property type="evidence" value="ECO:0007669"/>
    <property type="project" value="TreeGrafter"/>
</dbReference>
<organism evidence="5 6">
    <name type="scientific">Schumannella soli</name>
    <dbReference type="NCBI Taxonomy" id="2590779"/>
    <lineage>
        <taxon>Bacteria</taxon>
        <taxon>Bacillati</taxon>
        <taxon>Actinomycetota</taxon>
        <taxon>Actinomycetes</taxon>
        <taxon>Micrococcales</taxon>
        <taxon>Microbacteriaceae</taxon>
        <taxon>Schumannella</taxon>
    </lineage>
</organism>
<evidence type="ECO:0000259" key="4">
    <source>
        <dbReference type="Pfam" id="PF22422"/>
    </source>
</evidence>
<dbReference type="Pfam" id="PF22422">
    <property type="entry name" value="MGH1-like_GH"/>
    <property type="match status" value="1"/>
</dbReference>
<dbReference type="SUPFAM" id="SSF48208">
    <property type="entry name" value="Six-hairpin glycosidases"/>
    <property type="match status" value="1"/>
</dbReference>
<protein>
    <recommendedName>
        <fullName evidence="4">Mannosylglycerate hydrolase MGH1-like glycoside hydrolase domain-containing protein</fullName>
    </recommendedName>
</protein>
<dbReference type="RefSeq" id="WP_141164078.1">
    <property type="nucleotide sequence ID" value="NZ_VHQG01000003.1"/>
</dbReference>
<dbReference type="InterPro" id="IPR012341">
    <property type="entry name" value="6hp_glycosidase-like_sf"/>
</dbReference>
<dbReference type="EMBL" id="VHQG01000003">
    <property type="protein sequence ID" value="TPW75050.1"/>
    <property type="molecule type" value="Genomic_DNA"/>
</dbReference>
<dbReference type="AlphaFoldDB" id="A0A506Y075"/>
<evidence type="ECO:0000256" key="3">
    <source>
        <dbReference type="ARBA" id="ARBA00023295"/>
    </source>
</evidence>
<comment type="similarity">
    <text evidence="1">Belongs to the glycosyl hydrolase 63 family.</text>
</comment>
<dbReference type="InterPro" id="IPR054491">
    <property type="entry name" value="MGH1-like_GH"/>
</dbReference>
<gene>
    <name evidence="5" type="ORF">FJ657_12600</name>
</gene>
<keyword evidence="6" id="KW-1185">Reference proteome</keyword>
<keyword evidence="3" id="KW-0326">Glycosidase</keyword>
<dbReference type="InterPro" id="IPR008928">
    <property type="entry name" value="6-hairpin_glycosidase_sf"/>
</dbReference>
<dbReference type="GO" id="GO:0009311">
    <property type="term" value="P:oligosaccharide metabolic process"/>
    <property type="evidence" value="ECO:0007669"/>
    <property type="project" value="InterPro"/>
</dbReference>
<reference evidence="5 6" key="1">
    <citation type="submission" date="2019-06" db="EMBL/GenBank/DDBJ databases">
        <authorList>
            <person name="Li F."/>
        </authorList>
    </citation>
    <scope>NUCLEOTIDE SEQUENCE [LARGE SCALE GENOMIC DNA]</scope>
    <source>
        <strain evidence="5 6">10F1D-1</strain>
    </source>
</reference>
<dbReference type="GO" id="GO:0004573">
    <property type="term" value="F:Glc3Man9GlcNAc2 oligosaccharide glucosidase activity"/>
    <property type="evidence" value="ECO:0007669"/>
    <property type="project" value="InterPro"/>
</dbReference>
<dbReference type="PANTHER" id="PTHR10412">
    <property type="entry name" value="MANNOSYL-OLIGOSACCHARIDE GLUCOSIDASE"/>
    <property type="match status" value="1"/>
</dbReference>
<comment type="caution">
    <text evidence="5">The sequence shown here is derived from an EMBL/GenBank/DDBJ whole genome shotgun (WGS) entry which is preliminary data.</text>
</comment>
<dbReference type="Gene3D" id="1.50.10.10">
    <property type="match status" value="1"/>
</dbReference>
<dbReference type="Proteomes" id="UP000316252">
    <property type="component" value="Unassembled WGS sequence"/>
</dbReference>
<accession>A0A506Y075</accession>
<sequence>MSAALPVDITGTPFSIRGSFFAVSAFDEPVAGVYLRTVRGGVRNREILRLRVGDALLPGVEVNAGRLLLRDGATAEVELTLTGSGRALIRVLRGTLTIDFAVRDRYDVVLAESESAWRFIDSGAVRNYRLELLTGEARFASGWDVERSTDGRLEVSAADGPALLVIDEFGSAPAANPAVAVSSGELGLASPRASFDDAVASAESDFDRWWKRHGAPAAHDPRFEPTARLAAYVTWSALVPAGGALRRESMLMSKNRMAHIWSWDHCFNAMALRRDPTAAVDQLLTIFDHQDEHGGLPDHIDDAGVQFNFAKPPIHGWTVSWLMDHDAVSDGQLAALESPLRRWTTWWREQRDYRGDRIPSYNHGNDSGWDNSTVFGEGVPVQSPDLLAFLALQESALGRIAGRLGRPDEAALRRERAAATVALLVDGFWTGERFAARHTLSGERIPSRSLLTLMPLALGELLPTEVFDAAVATLIEDGYLTAVGPATEPPSSPDYDPDGYWRGPVWAPTTLLLVDGLRRGGRADLAERIARDFAAACAAEGMAENFDALSGAGLRDRSMTWTASVLLVLLDTIGAPEGVDADADTTASAAVRA</sequence>
<name>A0A506Y075_9MICO</name>
<proteinExistence type="inferred from homology"/>
<dbReference type="InterPro" id="IPR004888">
    <property type="entry name" value="Glycoside_hydrolase_63"/>
</dbReference>